<reference evidence="5" key="1">
    <citation type="journal article" date="2019" name="Nat. Commun.">
        <title>Expansion of phycobilisome linker gene families in mesophilic red algae.</title>
        <authorList>
            <person name="Lee J."/>
            <person name="Kim D."/>
            <person name="Bhattacharya D."/>
            <person name="Yoon H.S."/>
        </authorList>
    </citation>
    <scope>NUCLEOTIDE SEQUENCE [LARGE SCALE GENOMIC DNA]</scope>
    <source>
        <strain evidence="5">CCMP 1328</strain>
    </source>
</reference>
<dbReference type="PROSITE" id="PS00028">
    <property type="entry name" value="ZINC_FINGER_C2H2_1"/>
    <property type="match status" value="2"/>
</dbReference>
<evidence type="ECO:0000259" key="3">
    <source>
        <dbReference type="PROSITE" id="PS50157"/>
    </source>
</evidence>
<feature type="domain" description="C2H2-type" evidence="3">
    <location>
        <begin position="125"/>
        <end position="153"/>
    </location>
</feature>
<dbReference type="Pfam" id="PF00096">
    <property type="entry name" value="zf-C2H2"/>
    <property type="match status" value="2"/>
</dbReference>
<feature type="domain" description="C2H2-type" evidence="3">
    <location>
        <begin position="154"/>
        <end position="177"/>
    </location>
</feature>
<dbReference type="InterPro" id="IPR036236">
    <property type="entry name" value="Znf_C2H2_sf"/>
</dbReference>
<keyword evidence="5" id="KW-1185">Reference proteome</keyword>
<evidence type="ECO:0000313" key="4">
    <source>
        <dbReference type="EMBL" id="KAA8491947.1"/>
    </source>
</evidence>
<evidence type="ECO:0000313" key="5">
    <source>
        <dbReference type="Proteomes" id="UP000324585"/>
    </source>
</evidence>
<dbReference type="SUPFAM" id="SSF57667">
    <property type="entry name" value="beta-beta-alpha zinc fingers"/>
    <property type="match status" value="1"/>
</dbReference>
<evidence type="ECO:0000256" key="2">
    <source>
        <dbReference type="SAM" id="MobiDB-lite"/>
    </source>
</evidence>
<organism evidence="4 5">
    <name type="scientific">Porphyridium purpureum</name>
    <name type="common">Red alga</name>
    <name type="synonym">Porphyridium cruentum</name>
    <dbReference type="NCBI Taxonomy" id="35688"/>
    <lineage>
        <taxon>Eukaryota</taxon>
        <taxon>Rhodophyta</taxon>
        <taxon>Bangiophyceae</taxon>
        <taxon>Porphyridiales</taxon>
        <taxon>Porphyridiaceae</taxon>
        <taxon>Porphyridium</taxon>
    </lineage>
</organism>
<dbReference type="GO" id="GO:0008270">
    <property type="term" value="F:zinc ion binding"/>
    <property type="evidence" value="ECO:0007669"/>
    <property type="project" value="UniProtKB-KW"/>
</dbReference>
<comment type="caution">
    <text evidence="4">The sequence shown here is derived from an EMBL/GenBank/DDBJ whole genome shotgun (WGS) entry which is preliminary data.</text>
</comment>
<keyword evidence="1" id="KW-0863">Zinc-finger</keyword>
<dbReference type="AlphaFoldDB" id="A0A5J4YNG9"/>
<dbReference type="Proteomes" id="UP000324585">
    <property type="component" value="Unassembled WGS sequence"/>
</dbReference>
<keyword evidence="1" id="KW-0862">Zinc</keyword>
<dbReference type="Gene3D" id="3.30.160.60">
    <property type="entry name" value="Classic Zinc Finger"/>
    <property type="match status" value="1"/>
</dbReference>
<evidence type="ECO:0000256" key="1">
    <source>
        <dbReference type="PROSITE-ProRule" id="PRU00042"/>
    </source>
</evidence>
<feature type="region of interest" description="Disordered" evidence="2">
    <location>
        <begin position="1"/>
        <end position="110"/>
    </location>
</feature>
<dbReference type="OrthoDB" id="8922241at2759"/>
<sequence length="192" mass="22142">MREERAQPHLQQNGEEYQGQHRIPLNRANVLEQPQPLHQRQQQPQRQGQGQSQARNPQRQKQQQQQHEDREQASSSLTHRSDFAENSESTSEAPPENTHRGGRMAPYSKLPRLRSKLVAEQGSSLACRMCRKPFRRRSNLNKHIRNHHENLKSYRCNLCPLMFKQKSGVVKHLNMKHDVFIGSSSAGSTAGE</sequence>
<feature type="compositionally biased region" description="Low complexity" evidence="2">
    <location>
        <begin position="33"/>
        <end position="65"/>
    </location>
</feature>
<proteinExistence type="predicted"/>
<accession>A0A5J4YNG9</accession>
<feature type="compositionally biased region" description="Polar residues" evidence="2">
    <location>
        <begin position="73"/>
        <end position="92"/>
    </location>
</feature>
<dbReference type="SMART" id="SM00355">
    <property type="entry name" value="ZnF_C2H2"/>
    <property type="match status" value="2"/>
</dbReference>
<protein>
    <submittedName>
        <fullName evidence="4">PR domain zinc finger protein 13</fullName>
    </submittedName>
</protein>
<gene>
    <name evidence="4" type="ORF">FVE85_8429</name>
</gene>
<dbReference type="PROSITE" id="PS50157">
    <property type="entry name" value="ZINC_FINGER_C2H2_2"/>
    <property type="match status" value="2"/>
</dbReference>
<keyword evidence="1" id="KW-0479">Metal-binding</keyword>
<dbReference type="EMBL" id="VRMN01000011">
    <property type="protein sequence ID" value="KAA8491947.1"/>
    <property type="molecule type" value="Genomic_DNA"/>
</dbReference>
<dbReference type="InterPro" id="IPR013087">
    <property type="entry name" value="Znf_C2H2_type"/>
</dbReference>
<name>A0A5J4YNG9_PORPP</name>